<gene>
    <name evidence="7" type="ORF">KQI88_10115</name>
</gene>
<dbReference type="PROSITE" id="PS52029">
    <property type="entry name" value="LD_TPASE"/>
    <property type="match status" value="1"/>
</dbReference>
<dbReference type="CDD" id="cd16913">
    <property type="entry name" value="YkuD_like"/>
    <property type="match status" value="1"/>
</dbReference>
<keyword evidence="5" id="KW-0472">Membrane</keyword>
<dbReference type="Pfam" id="PF01471">
    <property type="entry name" value="PG_binding_1"/>
    <property type="match status" value="1"/>
</dbReference>
<evidence type="ECO:0000313" key="8">
    <source>
        <dbReference type="Proteomes" id="UP000779508"/>
    </source>
</evidence>
<dbReference type="InterPro" id="IPR050979">
    <property type="entry name" value="LD-transpeptidase"/>
</dbReference>
<evidence type="ECO:0000256" key="1">
    <source>
        <dbReference type="ARBA" id="ARBA00005992"/>
    </source>
</evidence>
<dbReference type="Pfam" id="PF03734">
    <property type="entry name" value="YkuD"/>
    <property type="match status" value="1"/>
</dbReference>
<dbReference type="Proteomes" id="UP000779508">
    <property type="component" value="Unassembled WGS sequence"/>
</dbReference>
<evidence type="ECO:0000256" key="3">
    <source>
        <dbReference type="ARBA" id="ARBA00022801"/>
    </source>
</evidence>
<keyword evidence="5" id="KW-0812">Transmembrane</keyword>
<evidence type="ECO:0000256" key="4">
    <source>
        <dbReference type="PROSITE-ProRule" id="PRU01373"/>
    </source>
</evidence>
<dbReference type="EMBL" id="JAHLQK010000003">
    <property type="protein sequence ID" value="MBU5676774.1"/>
    <property type="molecule type" value="Genomic_DNA"/>
</dbReference>
<comment type="pathway">
    <text evidence="4">Cell wall biogenesis; peptidoglycan biosynthesis.</text>
</comment>
<keyword evidence="2" id="KW-0808">Transferase</keyword>
<keyword evidence="4" id="KW-0961">Cell wall biogenesis/degradation</keyword>
<feature type="active site" description="Proton donor/acceptor" evidence="4">
    <location>
        <position position="132"/>
    </location>
</feature>
<dbReference type="InterPro" id="IPR005490">
    <property type="entry name" value="LD_TPept_cat_dom"/>
</dbReference>
<protein>
    <submittedName>
        <fullName evidence="7">L,D-transpeptidase family protein</fullName>
    </submittedName>
</protein>
<evidence type="ECO:0000313" key="7">
    <source>
        <dbReference type="EMBL" id="MBU5676774.1"/>
    </source>
</evidence>
<comment type="similarity">
    <text evidence="1">Belongs to the YkuD family.</text>
</comment>
<reference evidence="7 8" key="1">
    <citation type="submission" date="2021-06" db="EMBL/GenBank/DDBJ databases">
        <authorList>
            <person name="Sun Q."/>
            <person name="Li D."/>
        </authorList>
    </citation>
    <scope>NUCLEOTIDE SEQUENCE [LARGE SCALE GENOMIC DNA]</scope>
    <source>
        <strain evidence="7 8">MSJ-5</strain>
    </source>
</reference>
<keyword evidence="2" id="KW-0328">Glycosyltransferase</keyword>
<accession>A0ABS6G3N0</accession>
<keyword evidence="3" id="KW-0378">Hydrolase</keyword>
<evidence type="ECO:0000259" key="6">
    <source>
        <dbReference type="PROSITE" id="PS52029"/>
    </source>
</evidence>
<sequence length="254" mass="28777">MLKKGILIVTSMFCIITILLIGKNINLMKNKIQSDKEVLGYSEYIEYIAWENKMITENPEYENLKILIDISEKRLYLLNGNETIKIYPIASGKLNTPTPIGTWKIINKAKWGGGFGTRWMGLNVPWGTYGIHGTNKPNSIGSNASAGCVRMNNKDVEDLYKYVKHETPVAIINGMFGPFGYGLRTISPGDIGSDVMEVQARLRAYGYYDVDYLDGKYGPHMEQALYDFQKKHDLPKSPHISYETYKKLGIIIMD</sequence>
<feature type="transmembrane region" description="Helical" evidence="5">
    <location>
        <begin position="6"/>
        <end position="22"/>
    </location>
</feature>
<organism evidence="7 8">
    <name type="scientific">Alkaliphilus flagellatus</name>
    <dbReference type="NCBI Taxonomy" id="2841507"/>
    <lineage>
        <taxon>Bacteria</taxon>
        <taxon>Bacillati</taxon>
        <taxon>Bacillota</taxon>
        <taxon>Clostridia</taxon>
        <taxon>Peptostreptococcales</taxon>
        <taxon>Natronincolaceae</taxon>
        <taxon>Alkaliphilus</taxon>
    </lineage>
</organism>
<dbReference type="RefSeq" id="WP_216416920.1">
    <property type="nucleotide sequence ID" value="NZ_JAHLQK010000003.1"/>
</dbReference>
<keyword evidence="8" id="KW-1185">Reference proteome</keyword>
<evidence type="ECO:0000256" key="2">
    <source>
        <dbReference type="ARBA" id="ARBA00022676"/>
    </source>
</evidence>
<evidence type="ECO:0000256" key="5">
    <source>
        <dbReference type="SAM" id="Phobius"/>
    </source>
</evidence>
<feature type="domain" description="L,D-TPase catalytic" evidence="6">
    <location>
        <begin position="64"/>
        <end position="172"/>
    </location>
</feature>
<keyword evidence="4" id="KW-0573">Peptidoglycan synthesis</keyword>
<comment type="caution">
    <text evidence="7">The sequence shown here is derived from an EMBL/GenBank/DDBJ whole genome shotgun (WGS) entry which is preliminary data.</text>
</comment>
<proteinExistence type="inferred from homology"/>
<dbReference type="InterPro" id="IPR002477">
    <property type="entry name" value="Peptidoglycan-bd-like"/>
</dbReference>
<keyword evidence="5" id="KW-1133">Transmembrane helix</keyword>
<dbReference type="PANTHER" id="PTHR30582">
    <property type="entry name" value="L,D-TRANSPEPTIDASE"/>
    <property type="match status" value="1"/>
</dbReference>
<keyword evidence="4" id="KW-0133">Cell shape</keyword>
<name>A0ABS6G3N0_9FIRM</name>
<dbReference type="PANTHER" id="PTHR30582:SF24">
    <property type="entry name" value="L,D-TRANSPEPTIDASE ERFK_SRFK-RELATED"/>
    <property type="match status" value="1"/>
</dbReference>
<feature type="active site" description="Nucleophile" evidence="4">
    <location>
        <position position="148"/>
    </location>
</feature>